<dbReference type="Gene3D" id="3.50.50.60">
    <property type="entry name" value="FAD/NAD(P)-binding domain"/>
    <property type="match status" value="1"/>
</dbReference>
<dbReference type="SUPFAM" id="SSF51905">
    <property type="entry name" value="FAD/NAD(P)-binding domain"/>
    <property type="match status" value="1"/>
</dbReference>
<dbReference type="EMBL" id="MU157881">
    <property type="protein sequence ID" value="KAF9525687.1"/>
    <property type="molecule type" value="Genomic_DNA"/>
</dbReference>
<dbReference type="PANTHER" id="PTHR13789">
    <property type="entry name" value="MONOOXYGENASE"/>
    <property type="match status" value="1"/>
</dbReference>
<comment type="caution">
    <text evidence="7">The sequence shown here is derived from an EMBL/GenBank/DDBJ whole genome shotgun (WGS) entry which is preliminary data.</text>
</comment>
<keyword evidence="4" id="KW-0560">Oxidoreductase</keyword>
<proteinExistence type="inferred from homology"/>
<keyword evidence="8" id="KW-1185">Reference proteome</keyword>
<dbReference type="InterPro" id="IPR036188">
    <property type="entry name" value="FAD/NAD-bd_sf"/>
</dbReference>
<keyword evidence="3" id="KW-0274">FAD</keyword>
<keyword evidence="2" id="KW-0285">Flavoprotein</keyword>
<dbReference type="Pfam" id="PF01494">
    <property type="entry name" value="FAD_binding_3"/>
    <property type="match status" value="1"/>
</dbReference>
<evidence type="ECO:0000256" key="1">
    <source>
        <dbReference type="ARBA" id="ARBA00007992"/>
    </source>
</evidence>
<protein>
    <recommendedName>
        <fullName evidence="6">FAD-binding domain-containing protein</fullName>
    </recommendedName>
</protein>
<comment type="similarity">
    <text evidence="1">Belongs to the paxM FAD-dependent monooxygenase family.</text>
</comment>
<dbReference type="AlphaFoldDB" id="A0A9P6EB16"/>
<dbReference type="InterPro" id="IPR002938">
    <property type="entry name" value="FAD-bd"/>
</dbReference>
<feature type="domain" description="FAD-binding" evidence="6">
    <location>
        <begin position="13"/>
        <end position="182"/>
    </location>
</feature>
<reference evidence="7" key="1">
    <citation type="submission" date="2020-11" db="EMBL/GenBank/DDBJ databases">
        <authorList>
            <consortium name="DOE Joint Genome Institute"/>
            <person name="Ahrendt S."/>
            <person name="Riley R."/>
            <person name="Andreopoulos W."/>
            <person name="Labutti K."/>
            <person name="Pangilinan J."/>
            <person name="Ruiz-Duenas F.J."/>
            <person name="Barrasa J.M."/>
            <person name="Sanchez-Garcia M."/>
            <person name="Camarero S."/>
            <person name="Miyauchi S."/>
            <person name="Serrano A."/>
            <person name="Linde D."/>
            <person name="Babiker R."/>
            <person name="Drula E."/>
            <person name="Ayuso-Fernandez I."/>
            <person name="Pacheco R."/>
            <person name="Padilla G."/>
            <person name="Ferreira P."/>
            <person name="Barriuso J."/>
            <person name="Kellner H."/>
            <person name="Castanera R."/>
            <person name="Alfaro M."/>
            <person name="Ramirez L."/>
            <person name="Pisabarro A.G."/>
            <person name="Kuo A."/>
            <person name="Tritt A."/>
            <person name="Lipzen A."/>
            <person name="He G."/>
            <person name="Yan M."/>
            <person name="Ng V."/>
            <person name="Cullen D."/>
            <person name="Martin F."/>
            <person name="Rosso M.-N."/>
            <person name="Henrissat B."/>
            <person name="Hibbett D."/>
            <person name="Martinez A.T."/>
            <person name="Grigoriev I.V."/>
        </authorList>
    </citation>
    <scope>NUCLEOTIDE SEQUENCE</scope>
    <source>
        <strain evidence="7">CBS 506.95</strain>
    </source>
</reference>
<sequence>MLDQKAKVRLNFVVVGASLAGLASAYTLAKVGHKVVVVDVVPDIPLSYGTIGSSPSMTSILVQWGLQKQIDELFQVCNNCRFFSATTGDFLGCLNRSLMEEIKSDGTAGFMIAYYNDLHRLLREIAAQAGAQTLFNSLVTGLDPTTDNVMLATGEILEADLIIAADGCHSLFRRYIVDEHPEHEELLSLIPPRFVHMMLPISMDKVREDKDLDGILNPISWDYWLGDGYICHGNVSNHEQNSLFAIVQPFSGEEKPEHKIWTQSSDFAAYGVDYSGLDIRVQKLFGMASDFWAKIYENRPLETIVGASPKVILVGEAAHSILPGSYHFPALAFEDAQTLGYLFSKIQDKGQISKFLAAYEDIRQPRLKFVYESELKYRVGLTSPDATLRQRRDQLLKRLSEYNASTSPADVETLMTDWGADFEIMSYDATVHVTDWWRQYGSSIVGVSPQLNGPEDELEIGVVTEVTEHVIE</sequence>
<gene>
    <name evidence="7" type="ORF">CPB83DRAFT_859184</name>
</gene>
<evidence type="ECO:0000256" key="4">
    <source>
        <dbReference type="ARBA" id="ARBA00023002"/>
    </source>
</evidence>
<dbReference type="OrthoDB" id="420606at2759"/>
<accession>A0A9P6EB16</accession>
<evidence type="ECO:0000259" key="6">
    <source>
        <dbReference type="Pfam" id="PF01494"/>
    </source>
</evidence>
<dbReference type="GO" id="GO:0071949">
    <property type="term" value="F:FAD binding"/>
    <property type="evidence" value="ECO:0007669"/>
    <property type="project" value="InterPro"/>
</dbReference>
<evidence type="ECO:0000313" key="7">
    <source>
        <dbReference type="EMBL" id="KAF9525687.1"/>
    </source>
</evidence>
<organism evidence="7 8">
    <name type="scientific">Crepidotus variabilis</name>
    <dbReference type="NCBI Taxonomy" id="179855"/>
    <lineage>
        <taxon>Eukaryota</taxon>
        <taxon>Fungi</taxon>
        <taxon>Dikarya</taxon>
        <taxon>Basidiomycota</taxon>
        <taxon>Agaricomycotina</taxon>
        <taxon>Agaricomycetes</taxon>
        <taxon>Agaricomycetidae</taxon>
        <taxon>Agaricales</taxon>
        <taxon>Agaricineae</taxon>
        <taxon>Crepidotaceae</taxon>
        <taxon>Crepidotus</taxon>
    </lineage>
</organism>
<dbReference type="Proteomes" id="UP000807306">
    <property type="component" value="Unassembled WGS sequence"/>
</dbReference>
<evidence type="ECO:0000256" key="3">
    <source>
        <dbReference type="ARBA" id="ARBA00022827"/>
    </source>
</evidence>
<keyword evidence="5" id="KW-0503">Monooxygenase</keyword>
<dbReference type="InterPro" id="IPR050493">
    <property type="entry name" value="FAD-dep_Monooxygenase_BioMet"/>
</dbReference>
<evidence type="ECO:0000313" key="8">
    <source>
        <dbReference type="Proteomes" id="UP000807306"/>
    </source>
</evidence>
<dbReference type="PRINTS" id="PR00420">
    <property type="entry name" value="RNGMNOXGNASE"/>
</dbReference>
<evidence type="ECO:0000256" key="5">
    <source>
        <dbReference type="ARBA" id="ARBA00023033"/>
    </source>
</evidence>
<dbReference type="PANTHER" id="PTHR13789:SF309">
    <property type="entry name" value="PUTATIVE (AFU_ORTHOLOGUE AFUA_6G14510)-RELATED"/>
    <property type="match status" value="1"/>
</dbReference>
<name>A0A9P6EB16_9AGAR</name>
<evidence type="ECO:0000256" key="2">
    <source>
        <dbReference type="ARBA" id="ARBA00022630"/>
    </source>
</evidence>
<dbReference type="GO" id="GO:0004497">
    <property type="term" value="F:monooxygenase activity"/>
    <property type="evidence" value="ECO:0007669"/>
    <property type="project" value="UniProtKB-KW"/>
</dbReference>